<protein>
    <submittedName>
        <fullName evidence="1">DNA repair protein</fullName>
    </submittedName>
</protein>
<sequence>MPIQPNDHHRQDPERLWRVAELIGGVPAQPRYRTPRAIGAGTLSWAGLNDSPVGNSSRHRLNTH</sequence>
<gene>
    <name evidence="1" type="ORF">JM949_01705</name>
</gene>
<comment type="caution">
    <text evidence="1">The sequence shown here is derived from an EMBL/GenBank/DDBJ whole genome shotgun (WGS) entry which is preliminary data.</text>
</comment>
<organism evidence="1 2">
    <name type="scientific">Micromonospora tarensis</name>
    <dbReference type="NCBI Taxonomy" id="2806100"/>
    <lineage>
        <taxon>Bacteria</taxon>
        <taxon>Bacillati</taxon>
        <taxon>Actinomycetota</taxon>
        <taxon>Actinomycetes</taxon>
        <taxon>Micromonosporales</taxon>
        <taxon>Micromonosporaceae</taxon>
        <taxon>Micromonospora</taxon>
    </lineage>
</organism>
<name>A0ABS1YA38_9ACTN</name>
<evidence type="ECO:0000313" key="1">
    <source>
        <dbReference type="EMBL" id="MBM0274265.1"/>
    </source>
</evidence>
<keyword evidence="2" id="KW-1185">Reference proteome</keyword>
<reference evidence="1 2" key="1">
    <citation type="submission" date="2021-01" db="EMBL/GenBank/DDBJ databases">
        <title>Draft genome sequence of Micromonospora sp. strain STR1s_6.</title>
        <authorList>
            <person name="Karlyshev A."/>
            <person name="Jawad R."/>
        </authorList>
    </citation>
    <scope>NUCLEOTIDE SEQUENCE [LARGE SCALE GENOMIC DNA]</scope>
    <source>
        <strain evidence="1 2">STR1S-6</strain>
    </source>
</reference>
<dbReference type="Proteomes" id="UP000622245">
    <property type="component" value="Unassembled WGS sequence"/>
</dbReference>
<dbReference type="EMBL" id="JAEVHL010000004">
    <property type="protein sequence ID" value="MBM0274265.1"/>
    <property type="molecule type" value="Genomic_DNA"/>
</dbReference>
<evidence type="ECO:0000313" key="2">
    <source>
        <dbReference type="Proteomes" id="UP000622245"/>
    </source>
</evidence>
<dbReference type="RefSeq" id="WP_203146692.1">
    <property type="nucleotide sequence ID" value="NZ_JAEVHL010000004.1"/>
</dbReference>
<accession>A0ABS1YA38</accession>
<proteinExistence type="predicted"/>